<dbReference type="Pfam" id="PF02311">
    <property type="entry name" value="AraC_binding"/>
    <property type="match status" value="1"/>
</dbReference>
<dbReference type="GeneID" id="35764776"/>
<dbReference type="InterPro" id="IPR018060">
    <property type="entry name" value="HTH_AraC"/>
</dbReference>
<dbReference type="SMART" id="SM00342">
    <property type="entry name" value="HTH_ARAC"/>
    <property type="match status" value="1"/>
</dbReference>
<evidence type="ECO:0000259" key="4">
    <source>
        <dbReference type="PROSITE" id="PS01124"/>
    </source>
</evidence>
<dbReference type="AlphaFoldDB" id="A0A3L8GK12"/>
<dbReference type="GO" id="GO:0043565">
    <property type="term" value="F:sequence-specific DNA binding"/>
    <property type="evidence" value="ECO:0007669"/>
    <property type="project" value="InterPro"/>
</dbReference>
<keyword evidence="2" id="KW-0238">DNA-binding</keyword>
<evidence type="ECO:0000256" key="3">
    <source>
        <dbReference type="ARBA" id="ARBA00023163"/>
    </source>
</evidence>
<evidence type="ECO:0000313" key="5">
    <source>
        <dbReference type="EMBL" id="AHY15842.1"/>
    </source>
</evidence>
<dbReference type="PRINTS" id="PR00032">
    <property type="entry name" value="HTHARAC"/>
</dbReference>
<dbReference type="CDD" id="cd02208">
    <property type="entry name" value="cupin_RmlC-like"/>
    <property type="match status" value="1"/>
</dbReference>
<dbReference type="SMR" id="A0A3L8GK12"/>
<reference evidence="6 8" key="2">
    <citation type="submission" date="2018-06" db="EMBL/GenBank/DDBJ databases">
        <title>Mutators as drivers of adaptation in pathogenic bacteria and a risk factor for host jumps and vaccine escape.</title>
        <authorList>
            <person name="Barnes A.C."/>
            <person name="Silayeva O."/>
        </authorList>
    </citation>
    <scope>NUCLEOTIDE SEQUENCE [LARGE SCALE GENOMIC DNA]</scope>
    <source>
        <strain evidence="6 8">QMA0445</strain>
    </source>
</reference>
<evidence type="ECO:0000313" key="8">
    <source>
        <dbReference type="Proteomes" id="UP000269148"/>
    </source>
</evidence>
<dbReference type="InterPro" id="IPR020449">
    <property type="entry name" value="Tscrpt_reg_AraC-type_HTH"/>
</dbReference>
<proteinExistence type="predicted"/>
<organism evidence="6 8">
    <name type="scientific">Streptococcus iniae</name>
    <name type="common">Streptococcus shiloi</name>
    <dbReference type="NCBI Taxonomy" id="1346"/>
    <lineage>
        <taxon>Bacteria</taxon>
        <taxon>Bacillati</taxon>
        <taxon>Bacillota</taxon>
        <taxon>Bacilli</taxon>
        <taxon>Lactobacillales</taxon>
        <taxon>Streptococcaceae</taxon>
        <taxon>Streptococcus</taxon>
    </lineage>
</organism>
<dbReference type="InterPro" id="IPR037923">
    <property type="entry name" value="HTH-like"/>
</dbReference>
<dbReference type="GO" id="GO:0003700">
    <property type="term" value="F:DNA-binding transcription factor activity"/>
    <property type="evidence" value="ECO:0007669"/>
    <property type="project" value="InterPro"/>
</dbReference>
<dbReference type="PANTHER" id="PTHR43280:SF2">
    <property type="entry name" value="HTH-TYPE TRANSCRIPTIONAL REGULATOR EXSA"/>
    <property type="match status" value="1"/>
</dbReference>
<keyword evidence="7" id="KW-1185">Reference proteome</keyword>
<gene>
    <name evidence="6" type="ORF">DIY07_05435</name>
    <name evidence="5" type="ORF">DQ08_05100</name>
</gene>
<dbReference type="KEGG" id="sio:DW64_05095"/>
<dbReference type="EMBL" id="CP007586">
    <property type="protein sequence ID" value="AHY15842.1"/>
    <property type="molecule type" value="Genomic_DNA"/>
</dbReference>
<dbReference type="STRING" id="1346.BMF34_05185"/>
<accession>A0A3L8GK12</accession>
<dbReference type="Proteomes" id="UP000025245">
    <property type="component" value="Chromosome"/>
</dbReference>
<evidence type="ECO:0000256" key="1">
    <source>
        <dbReference type="ARBA" id="ARBA00023015"/>
    </source>
</evidence>
<dbReference type="PROSITE" id="PS01124">
    <property type="entry name" value="HTH_ARAC_FAMILY_2"/>
    <property type="match status" value="1"/>
</dbReference>
<dbReference type="PANTHER" id="PTHR43280">
    <property type="entry name" value="ARAC-FAMILY TRANSCRIPTIONAL REGULATOR"/>
    <property type="match status" value="1"/>
</dbReference>
<keyword evidence="3" id="KW-0804">Transcription</keyword>
<evidence type="ECO:0000256" key="2">
    <source>
        <dbReference type="ARBA" id="ARBA00023125"/>
    </source>
</evidence>
<dbReference type="SUPFAM" id="SSF51215">
    <property type="entry name" value="Regulatory protein AraC"/>
    <property type="match status" value="1"/>
</dbReference>
<protein>
    <submittedName>
        <fullName evidence="6">AraC family transcriptional regulator</fullName>
    </submittedName>
</protein>
<dbReference type="OrthoDB" id="9799319at2"/>
<dbReference type="SUPFAM" id="SSF46689">
    <property type="entry name" value="Homeodomain-like"/>
    <property type="match status" value="2"/>
</dbReference>
<dbReference type="EMBL" id="QLQD01000049">
    <property type="protein sequence ID" value="RLU56993.1"/>
    <property type="molecule type" value="Genomic_DNA"/>
</dbReference>
<sequence length="310" mass="37187">MVKNRQTIPKLSMTEQKHLLPYNYFQTRVENGRPDILFHWHPELEINYIYEGTARYHIDYDFFNSQAGDIVLIRPNGMHSIHPIANQKHLMDTFQFHLEMIGSTIIDQVSLRYLQPLQNSDYKFVYCIKPDMPGYSDIKSCLFTIFKLAKEEGRHFELLLKSKLHEFIYLLFYYRYVLRKTTDDVYRKNEKIRQLIDFINHHYNENLTIEFLADYIGYSKTHFMSVFKQHTGSSCTEFLIQVRLNKACELLAHSTKPILEITHDIGFNNLSHFNRQFKRYFFVTPSYYRKQYTKTRESQNLINPAKSDQK</sequence>
<reference evidence="5 7" key="1">
    <citation type="journal article" date="2014" name="Genome Announc.">
        <title>Complete Genome Sequence of a Virulent Strain, Streptococcus iniae ISET0901, Isolated from Diseased Tilapia.</title>
        <authorList>
            <person name="Pridgeon J.W."/>
            <person name="Zhang D."/>
            <person name="Zhang L."/>
        </authorList>
    </citation>
    <scope>NUCLEOTIDE SEQUENCE [LARGE SCALE GENOMIC DNA]</scope>
    <source>
        <strain evidence="5 7">ISET0901</strain>
    </source>
</reference>
<dbReference type="Pfam" id="PF12833">
    <property type="entry name" value="HTH_18"/>
    <property type="match status" value="1"/>
</dbReference>
<dbReference type="Gene3D" id="2.60.120.10">
    <property type="entry name" value="Jelly Rolls"/>
    <property type="match status" value="1"/>
</dbReference>
<dbReference type="RefSeq" id="WP_003099742.1">
    <property type="nucleotide sequence ID" value="NZ_CP010783.1"/>
</dbReference>
<dbReference type="InterPro" id="IPR003313">
    <property type="entry name" value="AraC-bd"/>
</dbReference>
<dbReference type="KEGG" id="siz:SI82_05290"/>
<dbReference type="InterPro" id="IPR009057">
    <property type="entry name" value="Homeodomain-like_sf"/>
</dbReference>
<evidence type="ECO:0000313" key="6">
    <source>
        <dbReference type="EMBL" id="RLU56993.1"/>
    </source>
</evidence>
<name>A0A3L8GK12_STRIN</name>
<dbReference type="Gene3D" id="1.10.10.60">
    <property type="entry name" value="Homeodomain-like"/>
    <property type="match status" value="2"/>
</dbReference>
<evidence type="ECO:0000313" key="7">
    <source>
        <dbReference type="Proteomes" id="UP000025245"/>
    </source>
</evidence>
<keyword evidence="1" id="KW-0805">Transcription regulation</keyword>
<dbReference type="InterPro" id="IPR014710">
    <property type="entry name" value="RmlC-like_jellyroll"/>
</dbReference>
<dbReference type="KEGG" id="siq:DQ08_05100"/>
<feature type="domain" description="HTH araC/xylS-type" evidence="4">
    <location>
        <begin position="193"/>
        <end position="291"/>
    </location>
</feature>
<dbReference type="Proteomes" id="UP000269148">
    <property type="component" value="Unassembled WGS sequence"/>
</dbReference>